<protein>
    <submittedName>
        <fullName evidence="2">Putative secreted protein</fullName>
    </submittedName>
</protein>
<accession>A0A2M4D194</accession>
<evidence type="ECO:0000313" key="2">
    <source>
        <dbReference type="EMBL" id="MBW71353.1"/>
    </source>
</evidence>
<reference evidence="2" key="1">
    <citation type="submission" date="2018-01" db="EMBL/GenBank/DDBJ databases">
        <title>An insight into the sialome of Amazonian anophelines.</title>
        <authorList>
            <person name="Ribeiro J.M."/>
            <person name="Scarpassa V."/>
            <person name="Calvo E."/>
        </authorList>
    </citation>
    <scope>NUCLEOTIDE SEQUENCE</scope>
</reference>
<proteinExistence type="predicted"/>
<organism evidence="2">
    <name type="scientific">Anopheles darlingi</name>
    <name type="common">Mosquito</name>
    <dbReference type="NCBI Taxonomy" id="43151"/>
    <lineage>
        <taxon>Eukaryota</taxon>
        <taxon>Metazoa</taxon>
        <taxon>Ecdysozoa</taxon>
        <taxon>Arthropoda</taxon>
        <taxon>Hexapoda</taxon>
        <taxon>Insecta</taxon>
        <taxon>Pterygota</taxon>
        <taxon>Neoptera</taxon>
        <taxon>Endopterygota</taxon>
        <taxon>Diptera</taxon>
        <taxon>Nematocera</taxon>
        <taxon>Culicoidea</taxon>
        <taxon>Culicidae</taxon>
        <taxon>Anophelinae</taxon>
        <taxon>Anopheles</taxon>
    </lineage>
</organism>
<dbReference type="AlphaFoldDB" id="A0A2M4D194"/>
<feature type="signal peptide" evidence="1">
    <location>
        <begin position="1"/>
        <end position="19"/>
    </location>
</feature>
<keyword evidence="1" id="KW-0732">Signal</keyword>
<evidence type="ECO:0000256" key="1">
    <source>
        <dbReference type="SAM" id="SignalP"/>
    </source>
</evidence>
<feature type="chain" id="PRO_5014824520" evidence="1">
    <location>
        <begin position="20"/>
        <end position="98"/>
    </location>
</feature>
<sequence length="98" mass="10760">MLLLMGMTILLVITAPIAPEITPPRCSMMLLLMGMMILKVITAPIAPELLNDAAPDGDDDLPGDCARDNPLLLMGMMILITAIIMKQPCHHRPYHWAI</sequence>
<name>A0A2M4D194_ANODA</name>
<dbReference type="EMBL" id="GGFL01007175">
    <property type="protein sequence ID" value="MBW71353.1"/>
    <property type="molecule type" value="Transcribed_RNA"/>
</dbReference>